<feature type="coiled-coil region" evidence="2">
    <location>
        <begin position="45"/>
        <end position="79"/>
    </location>
</feature>
<sequence length="81" mass="9268">MNETDKPASEIATELGIQCNQLYKWKAQLESNGDQAFPTKRARPAKENQSDVSTLRLENERLKEEVDILQKAAAYFARELK</sequence>
<dbReference type="Gene3D" id="1.10.10.60">
    <property type="entry name" value="Homeodomain-like"/>
    <property type="match status" value="1"/>
</dbReference>
<reference evidence="3 4" key="1">
    <citation type="submission" date="2015-12" db="EMBL/GenBank/DDBJ databases">
        <authorList>
            <person name="Shamseldin A."/>
            <person name="Moawad H."/>
            <person name="Abd El-Rahim W.M."/>
            <person name="Sadowsky M.J."/>
        </authorList>
    </citation>
    <scope>NUCLEOTIDE SEQUENCE [LARGE SCALE GENOMIC DNA]</scope>
    <source>
        <strain evidence="3 4">WF1</strain>
    </source>
</reference>
<evidence type="ECO:0000256" key="2">
    <source>
        <dbReference type="SAM" id="Coils"/>
    </source>
</evidence>
<dbReference type="GO" id="GO:0006313">
    <property type="term" value="P:DNA transposition"/>
    <property type="evidence" value="ECO:0007669"/>
    <property type="project" value="InterPro"/>
</dbReference>
<dbReference type="GO" id="GO:0003677">
    <property type="term" value="F:DNA binding"/>
    <property type="evidence" value="ECO:0007669"/>
    <property type="project" value="InterPro"/>
</dbReference>
<name>A0A1V8MB44_9GAMM</name>
<evidence type="ECO:0000313" key="3">
    <source>
        <dbReference type="EMBL" id="OQK18728.1"/>
    </source>
</evidence>
<comment type="caution">
    <text evidence="3">The sequence shown here is derived from an EMBL/GenBank/DDBJ whole genome shotgun (WGS) entry which is preliminary data.</text>
</comment>
<dbReference type="InterPro" id="IPR002514">
    <property type="entry name" value="Transposase_8"/>
</dbReference>
<proteinExistence type="inferred from homology"/>
<keyword evidence="4" id="KW-1185">Reference proteome</keyword>
<gene>
    <name evidence="3" type="ORF">AU255_09565</name>
</gene>
<protein>
    <submittedName>
        <fullName evidence="3">Transposase</fullName>
    </submittedName>
</protein>
<organism evidence="3 4">
    <name type="scientific">Methyloprofundus sedimenti</name>
    <dbReference type="NCBI Taxonomy" id="1420851"/>
    <lineage>
        <taxon>Bacteria</taxon>
        <taxon>Pseudomonadati</taxon>
        <taxon>Pseudomonadota</taxon>
        <taxon>Gammaproteobacteria</taxon>
        <taxon>Methylococcales</taxon>
        <taxon>Methylococcaceae</taxon>
        <taxon>Methyloprofundus</taxon>
    </lineage>
</organism>
<dbReference type="EMBL" id="LPUF01000001">
    <property type="protein sequence ID" value="OQK18728.1"/>
    <property type="molecule type" value="Genomic_DNA"/>
</dbReference>
<keyword evidence="2" id="KW-0175">Coiled coil</keyword>
<dbReference type="OrthoDB" id="9810995at2"/>
<dbReference type="GO" id="GO:0004803">
    <property type="term" value="F:transposase activity"/>
    <property type="evidence" value="ECO:0007669"/>
    <property type="project" value="InterPro"/>
</dbReference>
<evidence type="ECO:0000313" key="4">
    <source>
        <dbReference type="Proteomes" id="UP000191980"/>
    </source>
</evidence>
<dbReference type="AlphaFoldDB" id="A0A1V8MB44"/>
<accession>A0A1V8MB44</accession>
<dbReference type="SUPFAM" id="SSF46689">
    <property type="entry name" value="Homeodomain-like"/>
    <property type="match status" value="1"/>
</dbReference>
<dbReference type="Pfam" id="PF01527">
    <property type="entry name" value="HTH_Tnp_1"/>
    <property type="match status" value="1"/>
</dbReference>
<dbReference type="InterPro" id="IPR009057">
    <property type="entry name" value="Homeodomain-like_sf"/>
</dbReference>
<dbReference type="Proteomes" id="UP000191980">
    <property type="component" value="Unassembled WGS sequence"/>
</dbReference>
<comment type="similarity">
    <text evidence="1">Belongs to the transposase 8 family.</text>
</comment>
<evidence type="ECO:0000256" key="1">
    <source>
        <dbReference type="ARBA" id="ARBA00009964"/>
    </source>
</evidence>